<dbReference type="PATRIC" id="fig|413999.7.peg.2373"/>
<gene>
    <name evidence="2" type="ordered locus">CBO2397</name>
</gene>
<dbReference type="PANTHER" id="PTHR37304:SF1">
    <property type="entry name" value="MEMBRANE PROTEIN"/>
    <property type="match status" value="1"/>
</dbReference>
<keyword evidence="1" id="KW-0472">Membrane</keyword>
<protein>
    <submittedName>
        <fullName evidence="2">Membrane protein</fullName>
    </submittedName>
</protein>
<dbReference type="KEGG" id="cbo:CBO2397"/>
<organism evidence="2 3">
    <name type="scientific">Clostridium botulinum (strain Hall / ATCC 3502 / NCTC 13319 / Type A)</name>
    <dbReference type="NCBI Taxonomy" id="441771"/>
    <lineage>
        <taxon>Bacteria</taxon>
        <taxon>Bacillati</taxon>
        <taxon>Bacillota</taxon>
        <taxon>Clostridia</taxon>
        <taxon>Eubacteriales</taxon>
        <taxon>Clostridiaceae</taxon>
        <taxon>Clostridium</taxon>
    </lineage>
</organism>
<dbReference type="PANTHER" id="PTHR37304">
    <property type="entry name" value="MEMBRANE PROTEIN-RELATED"/>
    <property type="match status" value="1"/>
</dbReference>
<feature type="transmembrane region" description="Helical" evidence="1">
    <location>
        <begin position="46"/>
        <end position="67"/>
    </location>
</feature>
<dbReference type="HOGENOM" id="CLU_179993_1_1_9"/>
<keyword evidence="1" id="KW-0812">Transmembrane</keyword>
<dbReference type="InterPro" id="IPR007211">
    <property type="entry name" value="DUF378"/>
</dbReference>
<feature type="transmembrane region" description="Helical" evidence="1">
    <location>
        <begin position="12"/>
        <end position="40"/>
    </location>
</feature>
<name>A5I4H1_CLOBH</name>
<dbReference type="EMBL" id="AM412317">
    <property type="protein sequence ID" value="CAL83943.1"/>
    <property type="molecule type" value="Genomic_DNA"/>
</dbReference>
<keyword evidence="1" id="KW-1133">Transmembrane helix</keyword>
<accession>A5I4H1</accession>
<dbReference type="AlphaFoldDB" id="A5I4H1"/>
<proteinExistence type="predicted"/>
<evidence type="ECO:0000313" key="3">
    <source>
        <dbReference type="Proteomes" id="UP000001986"/>
    </source>
</evidence>
<dbReference type="Pfam" id="PF04070">
    <property type="entry name" value="DUF378"/>
    <property type="match status" value="1"/>
</dbReference>
<reference evidence="2 3" key="1">
    <citation type="journal article" date="2007" name="Genome Res.">
        <title>Genome sequence of a proteolytic (Group I) Clostridium botulinum strain Hall A and comparative analysis of the clostridial genomes.</title>
        <authorList>
            <person name="Sebaihia M."/>
            <person name="Peck M.W."/>
            <person name="Minton N.P."/>
            <person name="Thomson N.R."/>
            <person name="Holden M.T.G."/>
            <person name="Mitchell W.J."/>
            <person name="Carter A.T."/>
            <person name="Bentley S.D."/>
            <person name="Mason D.R."/>
            <person name="Crossman L."/>
            <person name="Paul C.J."/>
            <person name="Ivens A."/>
            <person name="Wells-Bennik M.H.J."/>
            <person name="Davis I.J."/>
            <person name="Cerdeno-Tarraga A.M."/>
            <person name="Churcher C."/>
            <person name="Quail M.A."/>
            <person name="Chillingworth T."/>
            <person name="Feltwell T."/>
            <person name="Fraser A."/>
            <person name="Goodhead I."/>
            <person name="Hance Z."/>
            <person name="Jagels K."/>
            <person name="Larke N."/>
            <person name="Maddison M."/>
            <person name="Moule S."/>
            <person name="Mungall K."/>
            <person name="Norbertczak H."/>
            <person name="Rabbinowitsch E."/>
            <person name="Sanders M."/>
            <person name="Simmonds M."/>
            <person name="White B."/>
            <person name="Whithead S."/>
            <person name="Parkhill J."/>
        </authorList>
    </citation>
    <scope>NUCLEOTIDE SEQUENCE [LARGE SCALE GENOMIC DNA]</scope>
    <source>
        <strain evidence="3">Hall / ATCC 3502 / NCTC 13319 / Type A [Sanger]</strain>
    </source>
</reference>
<evidence type="ECO:0000313" key="2">
    <source>
        <dbReference type="EMBL" id="CAL83943.1"/>
    </source>
</evidence>
<dbReference type="Proteomes" id="UP000001986">
    <property type="component" value="Chromosome"/>
</dbReference>
<evidence type="ECO:0000256" key="1">
    <source>
        <dbReference type="SAM" id="Phobius"/>
    </source>
</evidence>
<keyword evidence="3" id="KW-1185">Reference proteome</keyword>
<sequence>MDFMYKVSLIDKISFILVTVGAINWGLIGLCNFNLIGVLFGEPANFVGRLIYILIGAAGINMVLFLLKTKGSLKHK</sequence>